<dbReference type="GO" id="GO:0005737">
    <property type="term" value="C:cytoplasm"/>
    <property type="evidence" value="ECO:0007669"/>
    <property type="project" value="TreeGrafter"/>
</dbReference>
<name>A0A9Q0MKF6_9DIPT</name>
<accession>A0A9Q0MKF6</accession>
<reference evidence="1" key="1">
    <citation type="submission" date="2022-07" db="EMBL/GenBank/DDBJ databases">
        <authorList>
            <person name="Trinca V."/>
            <person name="Uliana J.V.C."/>
            <person name="Torres T.T."/>
            <person name="Ward R.J."/>
            <person name="Monesi N."/>
        </authorList>
    </citation>
    <scope>NUCLEOTIDE SEQUENCE</scope>
    <source>
        <strain evidence="1">HSMRA1968</strain>
        <tissue evidence="1">Whole embryos</tissue>
    </source>
</reference>
<keyword evidence="2" id="KW-1185">Reference proteome</keyword>
<dbReference type="GO" id="GO:0005886">
    <property type="term" value="C:plasma membrane"/>
    <property type="evidence" value="ECO:0007669"/>
    <property type="project" value="TreeGrafter"/>
</dbReference>
<proteinExistence type="predicted"/>
<gene>
    <name evidence="1" type="primary">Oscp1</name>
    <name evidence="1" type="ORF">Bhyg_16149</name>
</gene>
<dbReference type="InterPro" id="IPR019332">
    <property type="entry name" value="OSCP1"/>
</dbReference>
<dbReference type="Pfam" id="PF10188">
    <property type="entry name" value="Oscp1"/>
    <property type="match status" value="1"/>
</dbReference>
<dbReference type="AlphaFoldDB" id="A0A9Q0MKF6"/>
<dbReference type="EMBL" id="WJQU01002419">
    <property type="protein sequence ID" value="KAJ6632881.1"/>
    <property type="molecule type" value="Genomic_DNA"/>
</dbReference>
<dbReference type="PANTHER" id="PTHR21439:SF0">
    <property type="entry name" value="PROTEIN OSCP1"/>
    <property type="match status" value="1"/>
</dbReference>
<dbReference type="OrthoDB" id="2157380at2759"/>
<dbReference type="PANTHER" id="PTHR21439">
    <property type="entry name" value="OXIDORED-NITRO DOMAIN-CONTAINING PROTEIN"/>
    <property type="match status" value="1"/>
</dbReference>
<protein>
    <submittedName>
        <fullName evidence="1">Protein OSCP1</fullName>
    </submittedName>
</protein>
<evidence type="ECO:0000313" key="2">
    <source>
        <dbReference type="Proteomes" id="UP001151699"/>
    </source>
</evidence>
<dbReference type="Proteomes" id="UP001151699">
    <property type="component" value="Unassembled WGS sequence"/>
</dbReference>
<sequence length="333" mass="38496">MSKGNIFLVLNLGCEMLYVIDQRLKAQRITVEKSAQVLRDLTCVLLDPKFLAQFLHPHPDEHLLTPHQIRLLLSDIACCSLMRLDINSMDKLWDLMVMVFKWQLTISSKDPQSLVDITFRHMDGIGRLIPESRKTMLVDCGKRLMIEFWDEIPDKDSVVQSVAQFLQPFNVKISILIRLGFQRSDTTFETNMNGEHFQYYVNNVGENIYAKHSHSMVRGLVDRIQEKPKENSREIDSLVEQLNIRRNSASESDVNHSGGILDEVRFNFTNENICEVHQNVTEAADKSEFVRVERNVAANLENIMEQFRLASEEHCNTVTEDVTEELLKMLDEN</sequence>
<comment type="caution">
    <text evidence="1">The sequence shown here is derived from an EMBL/GenBank/DDBJ whole genome shotgun (WGS) entry which is preliminary data.</text>
</comment>
<evidence type="ECO:0000313" key="1">
    <source>
        <dbReference type="EMBL" id="KAJ6632881.1"/>
    </source>
</evidence>
<organism evidence="1 2">
    <name type="scientific">Pseudolycoriella hygida</name>
    <dbReference type="NCBI Taxonomy" id="35572"/>
    <lineage>
        <taxon>Eukaryota</taxon>
        <taxon>Metazoa</taxon>
        <taxon>Ecdysozoa</taxon>
        <taxon>Arthropoda</taxon>
        <taxon>Hexapoda</taxon>
        <taxon>Insecta</taxon>
        <taxon>Pterygota</taxon>
        <taxon>Neoptera</taxon>
        <taxon>Endopterygota</taxon>
        <taxon>Diptera</taxon>
        <taxon>Nematocera</taxon>
        <taxon>Sciaroidea</taxon>
        <taxon>Sciaridae</taxon>
        <taxon>Pseudolycoriella</taxon>
    </lineage>
</organism>